<dbReference type="EMBL" id="JBBPBM010000099">
    <property type="protein sequence ID" value="KAK8508525.1"/>
    <property type="molecule type" value="Genomic_DNA"/>
</dbReference>
<sequence length="227" mass="24724">MSASRQMSFLLISRSFHSKLLQYNFLPSGPAAFGFCQSRSILGRLPEITNKLATYTQSATTIISDFKFNVGEVIAKELSEACQNDKGILAFPCIISALYRRAAVPTRPKDKFTPLQTGWTRKEYMHKMDLTDVVPIQMAMPITPASHQSPAETPAPSTVEAQNDTPAANPMESPAHTPEAHASFASTPTTPPSPPAANPPAPAPTIEPTPSIQLLELRNQLQRVEAR</sequence>
<organism evidence="2 3">
    <name type="scientific">Hibiscus sabdariffa</name>
    <name type="common">roselle</name>
    <dbReference type="NCBI Taxonomy" id="183260"/>
    <lineage>
        <taxon>Eukaryota</taxon>
        <taxon>Viridiplantae</taxon>
        <taxon>Streptophyta</taxon>
        <taxon>Embryophyta</taxon>
        <taxon>Tracheophyta</taxon>
        <taxon>Spermatophyta</taxon>
        <taxon>Magnoliopsida</taxon>
        <taxon>eudicotyledons</taxon>
        <taxon>Gunneridae</taxon>
        <taxon>Pentapetalae</taxon>
        <taxon>rosids</taxon>
        <taxon>malvids</taxon>
        <taxon>Malvales</taxon>
        <taxon>Malvaceae</taxon>
        <taxon>Malvoideae</taxon>
        <taxon>Hibiscus</taxon>
    </lineage>
</organism>
<evidence type="ECO:0000313" key="2">
    <source>
        <dbReference type="EMBL" id="KAK8508525.1"/>
    </source>
</evidence>
<name>A0ABR2BPN1_9ROSI</name>
<feature type="region of interest" description="Disordered" evidence="1">
    <location>
        <begin position="144"/>
        <end position="227"/>
    </location>
</feature>
<gene>
    <name evidence="2" type="ORF">V6N12_044443</name>
</gene>
<feature type="compositionally biased region" description="Pro residues" evidence="1">
    <location>
        <begin position="189"/>
        <end position="207"/>
    </location>
</feature>
<comment type="caution">
    <text evidence="2">The sequence shown here is derived from an EMBL/GenBank/DDBJ whole genome shotgun (WGS) entry which is preliminary data.</text>
</comment>
<evidence type="ECO:0000256" key="1">
    <source>
        <dbReference type="SAM" id="MobiDB-lite"/>
    </source>
</evidence>
<dbReference type="Proteomes" id="UP001472677">
    <property type="component" value="Unassembled WGS sequence"/>
</dbReference>
<evidence type="ECO:0000313" key="3">
    <source>
        <dbReference type="Proteomes" id="UP001472677"/>
    </source>
</evidence>
<feature type="compositionally biased region" description="Polar residues" evidence="1">
    <location>
        <begin position="145"/>
        <end position="166"/>
    </location>
</feature>
<proteinExistence type="predicted"/>
<reference evidence="2 3" key="1">
    <citation type="journal article" date="2024" name="G3 (Bethesda)">
        <title>Genome assembly of Hibiscus sabdariffa L. provides insights into metabolisms of medicinal natural products.</title>
        <authorList>
            <person name="Kim T."/>
        </authorList>
    </citation>
    <scope>NUCLEOTIDE SEQUENCE [LARGE SCALE GENOMIC DNA]</scope>
    <source>
        <strain evidence="2">TK-2024</strain>
        <tissue evidence="2">Old leaves</tissue>
    </source>
</reference>
<accession>A0ABR2BPN1</accession>
<keyword evidence="3" id="KW-1185">Reference proteome</keyword>
<protein>
    <submittedName>
        <fullName evidence="2">Uncharacterized protein</fullName>
    </submittedName>
</protein>